<evidence type="ECO:0000313" key="1">
    <source>
        <dbReference type="EMBL" id="SJL17408.1"/>
    </source>
</evidence>
<proteinExistence type="predicted"/>
<keyword evidence="2" id="KW-1185">Reference proteome</keyword>
<organism evidence="1 2">
    <name type="scientific">Armillaria ostoyae</name>
    <name type="common">Armillaria root rot fungus</name>
    <dbReference type="NCBI Taxonomy" id="47428"/>
    <lineage>
        <taxon>Eukaryota</taxon>
        <taxon>Fungi</taxon>
        <taxon>Dikarya</taxon>
        <taxon>Basidiomycota</taxon>
        <taxon>Agaricomycotina</taxon>
        <taxon>Agaricomycetes</taxon>
        <taxon>Agaricomycetidae</taxon>
        <taxon>Agaricales</taxon>
        <taxon>Marasmiineae</taxon>
        <taxon>Physalacriaceae</taxon>
        <taxon>Armillaria</taxon>
    </lineage>
</organism>
<dbReference type="AlphaFoldDB" id="A0A284S8T7"/>
<accession>A0A284S8T7</accession>
<dbReference type="Proteomes" id="UP000219338">
    <property type="component" value="Unassembled WGS sequence"/>
</dbReference>
<reference evidence="2" key="1">
    <citation type="journal article" date="2017" name="Nat. Ecol. Evol.">
        <title>Genome expansion and lineage-specific genetic innovations in the forest pathogenic fungi Armillaria.</title>
        <authorList>
            <person name="Sipos G."/>
            <person name="Prasanna A.N."/>
            <person name="Walter M.C."/>
            <person name="O'Connor E."/>
            <person name="Balint B."/>
            <person name="Krizsan K."/>
            <person name="Kiss B."/>
            <person name="Hess J."/>
            <person name="Varga T."/>
            <person name="Slot J."/>
            <person name="Riley R."/>
            <person name="Boka B."/>
            <person name="Rigling D."/>
            <person name="Barry K."/>
            <person name="Lee J."/>
            <person name="Mihaltcheva S."/>
            <person name="LaButti K."/>
            <person name="Lipzen A."/>
            <person name="Waldron R."/>
            <person name="Moloney N.M."/>
            <person name="Sperisen C."/>
            <person name="Kredics L."/>
            <person name="Vagvoelgyi C."/>
            <person name="Patrignani A."/>
            <person name="Fitzpatrick D."/>
            <person name="Nagy I."/>
            <person name="Doyle S."/>
            <person name="Anderson J.B."/>
            <person name="Grigoriev I.V."/>
            <person name="Gueldener U."/>
            <person name="Muensterkoetter M."/>
            <person name="Nagy L.G."/>
        </authorList>
    </citation>
    <scope>NUCLEOTIDE SEQUENCE [LARGE SCALE GENOMIC DNA]</scope>
    <source>
        <strain evidence="2">C18/9</strain>
    </source>
</reference>
<sequence>MAMEATVWIPPELRAINGSSYQGAVNNALGQQMNNGTVTHFVADVLREGEEHFIEHLMNSNPLLHTAEWRMVQVTNELRGVDSSRLRRLTLWNCAFRVSVIDALVRTAENLVEFVLGGQHSTVIREEAEVSVMIILPHLKQLHVNLVDVRYEGEYQRYSMVGRHVGQ</sequence>
<gene>
    <name evidence="1" type="ORF">ARMOST_20958</name>
</gene>
<protein>
    <submittedName>
        <fullName evidence="1">Uncharacterized protein</fullName>
    </submittedName>
</protein>
<evidence type="ECO:0000313" key="2">
    <source>
        <dbReference type="Proteomes" id="UP000219338"/>
    </source>
</evidence>
<dbReference type="EMBL" id="FUEG01000044">
    <property type="protein sequence ID" value="SJL17408.1"/>
    <property type="molecule type" value="Genomic_DNA"/>
</dbReference>
<name>A0A284S8T7_ARMOS</name>